<dbReference type="EMBL" id="WHNX01000039">
    <property type="protein sequence ID" value="MPW27086.1"/>
    <property type="molecule type" value="Genomic_DNA"/>
</dbReference>
<evidence type="ECO:0000313" key="3">
    <source>
        <dbReference type="Proteomes" id="UP000440004"/>
    </source>
</evidence>
<evidence type="ECO:0000313" key="2">
    <source>
        <dbReference type="EMBL" id="MPW27086.1"/>
    </source>
</evidence>
<dbReference type="PANTHER" id="PTHR45833">
    <property type="entry name" value="METHIONINE SYNTHASE"/>
    <property type="match status" value="1"/>
</dbReference>
<dbReference type="RefSeq" id="WP_152806468.1">
    <property type="nucleotide sequence ID" value="NZ_WHNX01000039.1"/>
</dbReference>
<organism evidence="2 3">
    <name type="scientific">Alkalibaculum sporogenes</name>
    <dbReference type="NCBI Taxonomy" id="2655001"/>
    <lineage>
        <taxon>Bacteria</taxon>
        <taxon>Bacillati</taxon>
        <taxon>Bacillota</taxon>
        <taxon>Clostridia</taxon>
        <taxon>Eubacteriales</taxon>
        <taxon>Eubacteriaceae</taxon>
        <taxon>Alkalibaculum</taxon>
    </lineage>
</organism>
<dbReference type="PROSITE" id="PS51337">
    <property type="entry name" value="B12_BINDING_NTER"/>
    <property type="match status" value="1"/>
</dbReference>
<comment type="caution">
    <text evidence="2">The sequence shown here is derived from an EMBL/GenBank/DDBJ whole genome shotgun (WGS) entry which is preliminary data.</text>
</comment>
<gene>
    <name evidence="2" type="ORF">GC105_14990</name>
</gene>
<keyword evidence="3" id="KW-1185">Reference proteome</keyword>
<dbReference type="SUPFAM" id="SSF47644">
    <property type="entry name" value="Methionine synthase domain"/>
    <property type="match status" value="1"/>
</dbReference>
<dbReference type="InterPro" id="IPR036594">
    <property type="entry name" value="Meth_synthase_dom"/>
</dbReference>
<dbReference type="Proteomes" id="UP000440004">
    <property type="component" value="Unassembled WGS sequence"/>
</dbReference>
<proteinExistence type="predicted"/>
<dbReference type="GO" id="GO:0046872">
    <property type="term" value="F:metal ion binding"/>
    <property type="evidence" value="ECO:0007669"/>
    <property type="project" value="InterPro"/>
</dbReference>
<dbReference type="InterPro" id="IPR003759">
    <property type="entry name" value="Cbl-bd_cap"/>
</dbReference>
<dbReference type="InterPro" id="IPR050554">
    <property type="entry name" value="Met_Synthase/Corrinoid"/>
</dbReference>
<dbReference type="SMART" id="SM01018">
    <property type="entry name" value="B12-binding_2"/>
    <property type="match status" value="1"/>
</dbReference>
<evidence type="ECO:0000259" key="1">
    <source>
        <dbReference type="PROSITE" id="PS51337"/>
    </source>
</evidence>
<accession>A0A6A7KCG5</accession>
<protein>
    <recommendedName>
        <fullName evidence="1">B12-binding N-terminal domain-containing protein</fullName>
    </recommendedName>
</protein>
<dbReference type="SUPFAM" id="SSF52242">
    <property type="entry name" value="Cobalamin (vitamin B12)-binding domain"/>
    <property type="match status" value="1"/>
</dbReference>
<dbReference type="GO" id="GO:0005829">
    <property type="term" value="C:cytosol"/>
    <property type="evidence" value="ECO:0007669"/>
    <property type="project" value="TreeGrafter"/>
</dbReference>
<reference evidence="2 3" key="1">
    <citation type="submission" date="2019-10" db="EMBL/GenBank/DDBJ databases">
        <title>Alkalibaculum tamaniensis sp.nov., a new alkaliphilic acetogen, isolated on methoxylated aromatics from a mud volcano.</title>
        <authorList>
            <person name="Khomyakova M.A."/>
            <person name="Merkel A.Y."/>
            <person name="Bonch-Osmolovskaya E.A."/>
            <person name="Slobodkin A.I."/>
        </authorList>
    </citation>
    <scope>NUCLEOTIDE SEQUENCE [LARGE SCALE GENOMIC DNA]</scope>
    <source>
        <strain evidence="2 3">M08DMB</strain>
    </source>
</reference>
<feature type="domain" description="B12-binding N-terminal" evidence="1">
    <location>
        <begin position="1"/>
        <end position="90"/>
    </location>
</feature>
<dbReference type="GO" id="GO:0008705">
    <property type="term" value="F:methionine synthase activity"/>
    <property type="evidence" value="ECO:0007669"/>
    <property type="project" value="TreeGrafter"/>
</dbReference>
<dbReference type="Gene3D" id="1.10.1240.10">
    <property type="entry name" value="Methionine synthase domain"/>
    <property type="match status" value="1"/>
</dbReference>
<dbReference type="InterPro" id="IPR036724">
    <property type="entry name" value="Cobalamin-bd_sf"/>
</dbReference>
<dbReference type="AlphaFoldDB" id="A0A6A7KCG5"/>
<name>A0A6A7KCG5_9FIRM</name>
<dbReference type="GO" id="GO:0031419">
    <property type="term" value="F:cobalamin binding"/>
    <property type="evidence" value="ECO:0007669"/>
    <property type="project" value="InterPro"/>
</dbReference>
<dbReference type="Gene3D" id="3.40.50.280">
    <property type="entry name" value="Cobalamin-binding domain"/>
    <property type="match status" value="1"/>
</dbReference>
<sequence length="129" mass="14366">MIDSKLITELVGDLKETELLDLISNFIDSNPTKKEALLVIDACQEGMSTVGELFEDGKYFIGDVIFAGELQKQIYDQLRPIIGEYNTKSNEIVLGTVYGKSHNVGKNIFMNIVKAAGYEVVQEKNCKSK</sequence>
<dbReference type="Pfam" id="PF02607">
    <property type="entry name" value="B12-binding_2"/>
    <property type="match status" value="1"/>
</dbReference>